<dbReference type="Proteomes" id="UP000277570">
    <property type="component" value="Unassembled WGS sequence"/>
</dbReference>
<name>A0ABY6SV66_9CLOT</name>
<evidence type="ECO:0000313" key="2">
    <source>
        <dbReference type="Proteomes" id="UP000277570"/>
    </source>
</evidence>
<reference evidence="1 2" key="1">
    <citation type="submission" date="2018-11" db="EMBL/GenBank/DDBJ databases">
        <authorList>
            <consortium name="Pathogen Informatics"/>
        </authorList>
    </citation>
    <scope>NUCLEOTIDE SEQUENCE [LARGE SCALE GENOMIC DNA]</scope>
    <source>
        <strain evidence="1 2">NCTC10913</strain>
    </source>
</reference>
<accession>A0ABY6SV66</accession>
<sequence length="36" mass="4302">MNTSDNRFNDLFDDWADTYDDTIILLMANIKKYSKL</sequence>
<keyword evidence="2" id="KW-1185">Reference proteome</keyword>
<protein>
    <submittedName>
        <fullName evidence="1">Uncharacterized protein</fullName>
    </submittedName>
</protein>
<evidence type="ECO:0000313" key="1">
    <source>
        <dbReference type="EMBL" id="VDG72519.1"/>
    </source>
</evidence>
<organism evidence="1 2">
    <name type="scientific">Clostridium carnis</name>
    <dbReference type="NCBI Taxonomy" id="1530"/>
    <lineage>
        <taxon>Bacteria</taxon>
        <taxon>Bacillati</taxon>
        <taxon>Bacillota</taxon>
        <taxon>Clostridia</taxon>
        <taxon>Eubacteriales</taxon>
        <taxon>Clostridiaceae</taxon>
        <taxon>Clostridium</taxon>
    </lineage>
</organism>
<comment type="caution">
    <text evidence="1">The sequence shown here is derived from an EMBL/GenBank/DDBJ whole genome shotgun (WGS) entry which is preliminary data.</text>
</comment>
<gene>
    <name evidence="1" type="ORF">NCTC10913_02847</name>
</gene>
<proteinExistence type="predicted"/>
<dbReference type="EMBL" id="UYIN01000018">
    <property type="protein sequence ID" value="VDG72519.1"/>
    <property type="molecule type" value="Genomic_DNA"/>
</dbReference>